<protein>
    <submittedName>
        <fullName evidence="1">Uncharacterized protein</fullName>
    </submittedName>
</protein>
<dbReference type="EMBL" id="CP040818">
    <property type="protein sequence ID" value="QDL90516.1"/>
    <property type="molecule type" value="Genomic_DNA"/>
</dbReference>
<dbReference type="Proteomes" id="UP000305888">
    <property type="component" value="Chromosome"/>
</dbReference>
<reference evidence="1 2" key="1">
    <citation type="submission" date="2019-06" db="EMBL/GenBank/DDBJ databases">
        <title>Genome sequence of Rhodobacteraceae bacterium D4M1.</title>
        <authorList>
            <person name="Cao J."/>
        </authorList>
    </citation>
    <scope>NUCLEOTIDE SEQUENCE [LARGE SCALE GENOMIC DNA]</scope>
    <source>
        <strain evidence="1 2">D4M1</strain>
    </source>
</reference>
<proteinExistence type="predicted"/>
<keyword evidence="2" id="KW-1185">Reference proteome</keyword>
<name>A0A5B8FPR9_9RHOB</name>
<evidence type="ECO:0000313" key="2">
    <source>
        <dbReference type="Proteomes" id="UP000305888"/>
    </source>
</evidence>
<gene>
    <name evidence="1" type="ORF">FDP22_01135</name>
</gene>
<dbReference type="KEGG" id="ppru:FDP22_01135"/>
<dbReference type="OrthoDB" id="894286at2"/>
<accession>A0A5B8FPR9</accession>
<sequence length="211" mass="22848">MSSHPAARPSPLPNRVTPEGCITALAARGTLMGNRGGRLHEGFALTRRRWVSRRWIICRLAFRGRRRQVMGPGYTELFFLDEATALAAGHRPCFECRRAEAQRFAALWAAATGADLPPRADAIDAVLHRERLGPRIRLAAGALPPGALYLHAARCWLVSGTGRARPWTPEGYGPQTPLPDAEVTALTPPGTRAVLARGYAPLLHPSATPDA</sequence>
<dbReference type="RefSeq" id="WP_138578733.1">
    <property type="nucleotide sequence ID" value="NZ_CP040818.1"/>
</dbReference>
<dbReference type="AlphaFoldDB" id="A0A5B8FPR9"/>
<evidence type="ECO:0000313" key="1">
    <source>
        <dbReference type="EMBL" id="QDL90516.1"/>
    </source>
</evidence>
<organism evidence="1 2">
    <name type="scientific">Paroceanicella profunda</name>
    <dbReference type="NCBI Taxonomy" id="2579971"/>
    <lineage>
        <taxon>Bacteria</taxon>
        <taxon>Pseudomonadati</taxon>
        <taxon>Pseudomonadota</taxon>
        <taxon>Alphaproteobacteria</taxon>
        <taxon>Rhodobacterales</taxon>
        <taxon>Paracoccaceae</taxon>
        <taxon>Paroceanicella</taxon>
    </lineage>
</organism>